<evidence type="ECO:0000256" key="1">
    <source>
        <dbReference type="SAM" id="MobiDB-lite"/>
    </source>
</evidence>
<sequence length="165" mass="18166">MQNDVIVPIPLPAETSKPADPRPLWGVSNRRRCGRRRRNNPKRRAPRPNINAPVGRRVDPRAIYFGSALRFDAPGTPPCRRSFLPVSAPTGAPLRGVHAKCSECGLLVFCLPPAGGQIRRILAPARGLARVGPREAKPATCIGRQVSCMPVRIVNYLRFNLHSKQ</sequence>
<protein>
    <submittedName>
        <fullName evidence="2">Uncharacterized protein</fullName>
    </submittedName>
</protein>
<feature type="non-terminal residue" evidence="2">
    <location>
        <position position="165"/>
    </location>
</feature>
<dbReference type="Proteomes" id="UP000837857">
    <property type="component" value="Chromosome 23"/>
</dbReference>
<evidence type="ECO:0000313" key="3">
    <source>
        <dbReference type="Proteomes" id="UP000837857"/>
    </source>
</evidence>
<feature type="region of interest" description="Disordered" evidence="1">
    <location>
        <begin position="1"/>
        <end position="54"/>
    </location>
</feature>
<name>A0ABN8IIQ0_9NEOP</name>
<accession>A0ABN8IIQ0</accession>
<organism evidence="2 3">
    <name type="scientific">Iphiclides podalirius</name>
    <name type="common">scarce swallowtail</name>
    <dbReference type="NCBI Taxonomy" id="110791"/>
    <lineage>
        <taxon>Eukaryota</taxon>
        <taxon>Metazoa</taxon>
        <taxon>Ecdysozoa</taxon>
        <taxon>Arthropoda</taxon>
        <taxon>Hexapoda</taxon>
        <taxon>Insecta</taxon>
        <taxon>Pterygota</taxon>
        <taxon>Neoptera</taxon>
        <taxon>Endopterygota</taxon>
        <taxon>Lepidoptera</taxon>
        <taxon>Glossata</taxon>
        <taxon>Ditrysia</taxon>
        <taxon>Papilionoidea</taxon>
        <taxon>Papilionidae</taxon>
        <taxon>Papilioninae</taxon>
        <taxon>Iphiclides</taxon>
    </lineage>
</organism>
<gene>
    <name evidence="2" type="ORF">IPOD504_LOCUS9320</name>
</gene>
<dbReference type="EMBL" id="OW152835">
    <property type="protein sequence ID" value="CAH2056043.1"/>
    <property type="molecule type" value="Genomic_DNA"/>
</dbReference>
<evidence type="ECO:0000313" key="2">
    <source>
        <dbReference type="EMBL" id="CAH2056043.1"/>
    </source>
</evidence>
<proteinExistence type="predicted"/>
<feature type="compositionally biased region" description="Basic residues" evidence="1">
    <location>
        <begin position="29"/>
        <end position="46"/>
    </location>
</feature>
<keyword evidence="3" id="KW-1185">Reference proteome</keyword>
<reference evidence="2" key="1">
    <citation type="submission" date="2022-03" db="EMBL/GenBank/DDBJ databases">
        <authorList>
            <person name="Martin H S."/>
        </authorList>
    </citation>
    <scope>NUCLEOTIDE SEQUENCE</scope>
</reference>